<gene>
    <name evidence="2" type="ORF">L1O03_02935</name>
</gene>
<feature type="compositionally biased region" description="Acidic residues" evidence="1">
    <location>
        <begin position="88"/>
        <end position="102"/>
    </location>
</feature>
<dbReference type="EMBL" id="JAKGSI010000001">
    <property type="protein sequence ID" value="MCF4006133.1"/>
    <property type="molecule type" value="Genomic_DNA"/>
</dbReference>
<dbReference type="RefSeq" id="WP_236117908.1">
    <property type="nucleotide sequence ID" value="NZ_JAKGSI010000001.1"/>
</dbReference>
<reference evidence="2" key="1">
    <citation type="submission" date="2022-01" db="EMBL/GenBank/DDBJ databases">
        <title>Corynebacterium sp. nov isolated from isolated from the feces of the greater white-fronted geese (Anser albifrons) at Poyang Lake, PR China.</title>
        <authorList>
            <person name="Liu Q."/>
        </authorList>
    </citation>
    <scope>NUCLEOTIDE SEQUENCE</scope>
    <source>
        <strain evidence="2">JCM 32435</strain>
    </source>
</reference>
<proteinExistence type="predicted"/>
<comment type="caution">
    <text evidence="2">The sequence shown here is derived from an EMBL/GenBank/DDBJ whole genome shotgun (WGS) entry which is preliminary data.</text>
</comment>
<evidence type="ECO:0000256" key="1">
    <source>
        <dbReference type="SAM" id="MobiDB-lite"/>
    </source>
</evidence>
<evidence type="ECO:0000313" key="3">
    <source>
        <dbReference type="Proteomes" id="UP001139336"/>
    </source>
</evidence>
<evidence type="ECO:0000313" key="2">
    <source>
        <dbReference type="EMBL" id="MCF4006133.1"/>
    </source>
</evidence>
<dbReference type="AlphaFoldDB" id="A0A9X1QQX9"/>
<organism evidence="2 3">
    <name type="scientific">Corynebacterium uropygiale</name>
    <dbReference type="NCBI Taxonomy" id="1775911"/>
    <lineage>
        <taxon>Bacteria</taxon>
        <taxon>Bacillati</taxon>
        <taxon>Actinomycetota</taxon>
        <taxon>Actinomycetes</taxon>
        <taxon>Mycobacteriales</taxon>
        <taxon>Corynebacteriaceae</taxon>
        <taxon>Corynebacterium</taxon>
    </lineage>
</organism>
<dbReference type="Proteomes" id="UP001139336">
    <property type="component" value="Unassembled WGS sequence"/>
</dbReference>
<keyword evidence="3" id="KW-1185">Reference proteome</keyword>
<sequence>MKVSRNVSRRQEARKDYLEGLHERVEITKKIETWMKKQAERDEELAGLICDLYAAGESKNNIKLLTGLTQKELASILPGKDDAARPESDDEDHDESSSEEEIASSTSADSEDAQDGDTLAGGHY</sequence>
<feature type="region of interest" description="Disordered" evidence="1">
    <location>
        <begin position="77"/>
        <end position="124"/>
    </location>
</feature>
<name>A0A9X1QQX9_9CORY</name>
<protein>
    <submittedName>
        <fullName evidence="2">Uncharacterized protein</fullName>
    </submittedName>
</protein>
<accession>A0A9X1QQX9</accession>